<dbReference type="EMBL" id="OX465086">
    <property type="protein sequence ID" value="CAI9262720.1"/>
    <property type="molecule type" value="Genomic_DNA"/>
</dbReference>
<evidence type="ECO:0000256" key="1">
    <source>
        <dbReference type="SAM" id="Phobius"/>
    </source>
</evidence>
<accession>A0AA35VB20</accession>
<evidence type="ECO:0000313" key="2">
    <source>
        <dbReference type="EMBL" id="CAI9262720.1"/>
    </source>
</evidence>
<proteinExistence type="predicted"/>
<feature type="transmembrane region" description="Helical" evidence="1">
    <location>
        <begin position="173"/>
        <end position="194"/>
    </location>
</feature>
<protein>
    <submittedName>
        <fullName evidence="2">Uncharacterized protein</fullName>
    </submittedName>
</protein>
<keyword evidence="1" id="KW-0472">Membrane</keyword>
<sequence length="195" mass="22541">MDKVPVKIVPCSCKMAYITDEGVSYFILEFTFESDLKMNLVYFAIDSQSISITIQCFITDNTMVLEELYGNEINVSIPIPWLPNGFVFPLYSIPWLNISTQFSYFLLLFTIYVLIHLDRPQKSYTLKQVAWYGFRWVLSVWLYGKCKRRTTDKFGVDVDFIIIVKADNIFKEFILRELSAVVGAITVVCLMVCVA</sequence>
<feature type="transmembrane region" description="Helical" evidence="1">
    <location>
        <begin position="98"/>
        <end position="117"/>
    </location>
</feature>
<gene>
    <name evidence="2" type="ORF">LSALG_LOCUS3445</name>
</gene>
<keyword evidence="1" id="KW-0812">Transmembrane</keyword>
<keyword evidence="3" id="KW-1185">Reference proteome</keyword>
<dbReference type="AlphaFoldDB" id="A0AA35VB20"/>
<organism evidence="2 3">
    <name type="scientific">Lactuca saligna</name>
    <name type="common">Willowleaf lettuce</name>
    <dbReference type="NCBI Taxonomy" id="75948"/>
    <lineage>
        <taxon>Eukaryota</taxon>
        <taxon>Viridiplantae</taxon>
        <taxon>Streptophyta</taxon>
        <taxon>Embryophyta</taxon>
        <taxon>Tracheophyta</taxon>
        <taxon>Spermatophyta</taxon>
        <taxon>Magnoliopsida</taxon>
        <taxon>eudicotyledons</taxon>
        <taxon>Gunneridae</taxon>
        <taxon>Pentapetalae</taxon>
        <taxon>asterids</taxon>
        <taxon>campanulids</taxon>
        <taxon>Asterales</taxon>
        <taxon>Asteraceae</taxon>
        <taxon>Cichorioideae</taxon>
        <taxon>Cichorieae</taxon>
        <taxon>Lactucinae</taxon>
        <taxon>Lactuca</taxon>
    </lineage>
</organism>
<name>A0AA35VB20_LACSI</name>
<dbReference type="Proteomes" id="UP001177003">
    <property type="component" value="Chromosome 0"/>
</dbReference>
<evidence type="ECO:0000313" key="3">
    <source>
        <dbReference type="Proteomes" id="UP001177003"/>
    </source>
</evidence>
<keyword evidence="1" id="KW-1133">Transmembrane helix</keyword>
<reference evidence="2" key="1">
    <citation type="submission" date="2023-04" db="EMBL/GenBank/DDBJ databases">
        <authorList>
            <person name="Vijverberg K."/>
            <person name="Xiong W."/>
            <person name="Schranz E."/>
        </authorList>
    </citation>
    <scope>NUCLEOTIDE SEQUENCE</scope>
</reference>